<dbReference type="PROSITE" id="PS00517">
    <property type="entry name" value="RNASE_3_1"/>
    <property type="match status" value="1"/>
</dbReference>
<comment type="caution">
    <text evidence="18">The sequence shown here is derived from an EMBL/GenBank/DDBJ whole genome shotgun (WGS) entry which is preliminary data.</text>
</comment>
<evidence type="ECO:0000259" key="16">
    <source>
        <dbReference type="PROSITE" id="PS50137"/>
    </source>
</evidence>
<evidence type="ECO:0000256" key="13">
    <source>
        <dbReference type="ARBA" id="ARBA00022842"/>
    </source>
</evidence>
<evidence type="ECO:0000256" key="6">
    <source>
        <dbReference type="ARBA" id="ARBA00022552"/>
    </source>
</evidence>
<evidence type="ECO:0000256" key="5">
    <source>
        <dbReference type="ARBA" id="ARBA00022490"/>
    </source>
</evidence>
<evidence type="ECO:0000256" key="8">
    <source>
        <dbReference type="ARBA" id="ARBA00022694"/>
    </source>
</evidence>
<reference evidence="18 19" key="1">
    <citation type="journal article" date="2019" name="Nat. Microbiol.">
        <title>Mediterranean grassland soil C-N compound turnover is dependent on rainfall and depth, and is mediated by genomically divergent microorganisms.</title>
        <authorList>
            <person name="Diamond S."/>
            <person name="Andeer P.F."/>
            <person name="Li Z."/>
            <person name="Crits-Christoph A."/>
            <person name="Burstein D."/>
            <person name="Anantharaman K."/>
            <person name="Lane K.R."/>
            <person name="Thomas B.C."/>
            <person name="Pan C."/>
            <person name="Northen T.R."/>
            <person name="Banfield J.F."/>
        </authorList>
    </citation>
    <scope>NUCLEOTIDE SEQUENCE [LARGE SCALE GENOMIC DNA]</scope>
    <source>
        <strain evidence="18">NP_6</strain>
    </source>
</reference>
<dbReference type="GO" id="GO:0046872">
    <property type="term" value="F:metal ion binding"/>
    <property type="evidence" value="ECO:0007669"/>
    <property type="project" value="UniProtKB-KW"/>
</dbReference>
<evidence type="ECO:0000256" key="1">
    <source>
        <dbReference type="ARBA" id="ARBA00000109"/>
    </source>
</evidence>
<keyword evidence="6 15" id="KW-0698">rRNA processing</keyword>
<gene>
    <name evidence="15 18" type="primary">rnc</name>
    <name evidence="18" type="ORF">E6H03_02945</name>
</gene>
<keyword evidence="10 15" id="KW-0479">Metal-binding</keyword>
<feature type="binding site" evidence="15">
    <location>
        <position position="44"/>
    </location>
    <ligand>
        <name>Mg(2+)</name>
        <dbReference type="ChEBI" id="CHEBI:18420"/>
    </ligand>
</feature>
<dbReference type="CDD" id="cd10845">
    <property type="entry name" value="DSRM_RNAse_III_family"/>
    <property type="match status" value="1"/>
</dbReference>
<dbReference type="PROSITE" id="PS50137">
    <property type="entry name" value="DS_RBD"/>
    <property type="match status" value="1"/>
</dbReference>
<evidence type="ECO:0000256" key="10">
    <source>
        <dbReference type="ARBA" id="ARBA00022723"/>
    </source>
</evidence>
<dbReference type="PANTHER" id="PTHR11207:SF0">
    <property type="entry name" value="RIBONUCLEASE 3"/>
    <property type="match status" value="1"/>
</dbReference>
<dbReference type="GO" id="GO:0005737">
    <property type="term" value="C:cytoplasm"/>
    <property type="evidence" value="ECO:0007669"/>
    <property type="project" value="UniProtKB-SubCell"/>
</dbReference>
<comment type="cofactor">
    <cofactor evidence="15">
        <name>Mg(2+)</name>
        <dbReference type="ChEBI" id="CHEBI:18420"/>
    </cofactor>
</comment>
<keyword evidence="12 15" id="KW-0378">Hydrolase</keyword>
<keyword evidence="11 15" id="KW-0255">Endonuclease</keyword>
<keyword evidence="8 15" id="KW-0819">tRNA processing</keyword>
<dbReference type="SMART" id="SM00535">
    <property type="entry name" value="RIBOc"/>
    <property type="match status" value="1"/>
</dbReference>
<evidence type="ECO:0000256" key="12">
    <source>
        <dbReference type="ARBA" id="ARBA00022801"/>
    </source>
</evidence>
<dbReference type="CDD" id="cd00593">
    <property type="entry name" value="RIBOc"/>
    <property type="match status" value="1"/>
</dbReference>
<evidence type="ECO:0000256" key="11">
    <source>
        <dbReference type="ARBA" id="ARBA00022759"/>
    </source>
</evidence>
<feature type="binding site" evidence="15">
    <location>
        <position position="120"/>
    </location>
    <ligand>
        <name>Mg(2+)</name>
        <dbReference type="ChEBI" id="CHEBI:18420"/>
    </ligand>
</feature>
<evidence type="ECO:0000256" key="9">
    <source>
        <dbReference type="ARBA" id="ARBA00022722"/>
    </source>
</evidence>
<dbReference type="Gene3D" id="1.10.1520.10">
    <property type="entry name" value="Ribonuclease III domain"/>
    <property type="match status" value="1"/>
</dbReference>
<dbReference type="GO" id="GO:0042802">
    <property type="term" value="F:identical protein binding"/>
    <property type="evidence" value="ECO:0007669"/>
    <property type="project" value="UniProtKB-ARBA"/>
</dbReference>
<comment type="subunit">
    <text evidence="4 15">Homodimer.</text>
</comment>
<evidence type="ECO:0000256" key="3">
    <source>
        <dbReference type="ARBA" id="ARBA00010183"/>
    </source>
</evidence>
<dbReference type="PROSITE" id="PS50142">
    <property type="entry name" value="RNASE_3_2"/>
    <property type="match status" value="1"/>
</dbReference>
<dbReference type="PANTHER" id="PTHR11207">
    <property type="entry name" value="RIBONUCLEASE III"/>
    <property type="match status" value="1"/>
</dbReference>
<evidence type="ECO:0000313" key="18">
    <source>
        <dbReference type="EMBL" id="TMI83869.1"/>
    </source>
</evidence>
<dbReference type="EMBL" id="VBAN01000088">
    <property type="protein sequence ID" value="TMI83869.1"/>
    <property type="molecule type" value="Genomic_DNA"/>
</dbReference>
<protein>
    <recommendedName>
        <fullName evidence="15">Ribonuclease 3</fullName>
        <ecNumber evidence="15">3.1.26.3</ecNumber>
    </recommendedName>
    <alternativeName>
        <fullName evidence="15">Ribonuclease III</fullName>
        <shortName evidence="15">RNase III</shortName>
    </alternativeName>
</protein>
<evidence type="ECO:0000259" key="17">
    <source>
        <dbReference type="PROSITE" id="PS50142"/>
    </source>
</evidence>
<dbReference type="Proteomes" id="UP000318093">
    <property type="component" value="Unassembled WGS sequence"/>
</dbReference>
<dbReference type="NCBIfam" id="TIGR02191">
    <property type="entry name" value="RNaseIII"/>
    <property type="match status" value="1"/>
</dbReference>
<dbReference type="GO" id="GO:0010468">
    <property type="term" value="P:regulation of gene expression"/>
    <property type="evidence" value="ECO:0007669"/>
    <property type="project" value="TreeGrafter"/>
</dbReference>
<keyword evidence="5 15" id="KW-0963">Cytoplasm</keyword>
<feature type="domain" description="DRBM" evidence="16">
    <location>
        <begin position="157"/>
        <end position="226"/>
    </location>
</feature>
<evidence type="ECO:0000256" key="15">
    <source>
        <dbReference type="HAMAP-Rule" id="MF_00104"/>
    </source>
</evidence>
<dbReference type="InterPro" id="IPR000999">
    <property type="entry name" value="RNase_III_dom"/>
</dbReference>
<dbReference type="InterPro" id="IPR036389">
    <property type="entry name" value="RNase_III_sf"/>
</dbReference>
<dbReference type="GO" id="GO:0008033">
    <property type="term" value="P:tRNA processing"/>
    <property type="evidence" value="ECO:0007669"/>
    <property type="project" value="UniProtKB-KW"/>
</dbReference>
<organism evidence="18 19">
    <name type="scientific">Candidatus Segetimicrobium genomatis</name>
    <dbReference type="NCBI Taxonomy" id="2569760"/>
    <lineage>
        <taxon>Bacteria</taxon>
        <taxon>Bacillati</taxon>
        <taxon>Candidatus Sysuimicrobiota</taxon>
        <taxon>Candidatus Sysuimicrobiia</taxon>
        <taxon>Candidatus Sysuimicrobiales</taxon>
        <taxon>Candidatus Segetimicrobiaceae</taxon>
        <taxon>Candidatus Segetimicrobium</taxon>
    </lineage>
</organism>
<evidence type="ECO:0000256" key="14">
    <source>
        <dbReference type="ARBA" id="ARBA00022884"/>
    </source>
</evidence>
<dbReference type="FunFam" id="1.10.1520.10:FF:000001">
    <property type="entry name" value="Ribonuclease 3"/>
    <property type="match status" value="1"/>
</dbReference>
<dbReference type="GO" id="GO:0003725">
    <property type="term" value="F:double-stranded RNA binding"/>
    <property type="evidence" value="ECO:0007669"/>
    <property type="project" value="TreeGrafter"/>
</dbReference>
<dbReference type="SMART" id="SM00358">
    <property type="entry name" value="DSRM"/>
    <property type="match status" value="1"/>
</dbReference>
<dbReference type="FunFam" id="3.30.160.20:FF:000003">
    <property type="entry name" value="Ribonuclease 3"/>
    <property type="match status" value="1"/>
</dbReference>
<evidence type="ECO:0000256" key="2">
    <source>
        <dbReference type="ARBA" id="ARBA00004496"/>
    </source>
</evidence>
<dbReference type="GO" id="GO:0004525">
    <property type="term" value="F:ribonuclease III activity"/>
    <property type="evidence" value="ECO:0007669"/>
    <property type="project" value="UniProtKB-UniRule"/>
</dbReference>
<keyword evidence="9 15" id="KW-0540">Nuclease</keyword>
<evidence type="ECO:0000256" key="4">
    <source>
        <dbReference type="ARBA" id="ARBA00011738"/>
    </source>
</evidence>
<keyword evidence="15" id="KW-0699">rRNA-binding</keyword>
<dbReference type="HAMAP" id="MF_00104">
    <property type="entry name" value="RNase_III"/>
    <property type="match status" value="1"/>
</dbReference>
<keyword evidence="7 15" id="KW-0507">mRNA processing</keyword>
<keyword evidence="13 15" id="KW-0460">Magnesium</keyword>
<dbReference type="GO" id="GO:0019843">
    <property type="term" value="F:rRNA binding"/>
    <property type="evidence" value="ECO:0007669"/>
    <property type="project" value="UniProtKB-KW"/>
</dbReference>
<feature type="binding site" evidence="15">
    <location>
        <position position="117"/>
    </location>
    <ligand>
        <name>Mg(2+)</name>
        <dbReference type="ChEBI" id="CHEBI:18420"/>
    </ligand>
</feature>
<comment type="subcellular location">
    <subcellularLocation>
        <location evidence="2 15">Cytoplasm</location>
    </subcellularLocation>
</comment>
<comment type="function">
    <text evidence="15">Digests double-stranded RNA. Involved in the processing of primary rRNA transcript to yield the immediate precursors to the large and small rRNAs (23S and 16S). Processes some mRNAs, and tRNAs when they are encoded in the rRNA operon. Processes pre-crRNA and tracrRNA of type II CRISPR loci if present in the organism.</text>
</comment>
<keyword evidence="14 15" id="KW-0694">RNA-binding</keyword>
<proteinExistence type="inferred from homology"/>
<dbReference type="SUPFAM" id="SSF69065">
    <property type="entry name" value="RNase III domain-like"/>
    <property type="match status" value="1"/>
</dbReference>
<comment type="similarity">
    <text evidence="3">Belongs to the ribonuclease III family.</text>
</comment>
<dbReference type="AlphaFoldDB" id="A0A537JJY9"/>
<name>A0A537JJY9_9BACT</name>
<dbReference type="Pfam" id="PF14622">
    <property type="entry name" value="Ribonucleas_3_3"/>
    <property type="match status" value="1"/>
</dbReference>
<dbReference type="EC" id="3.1.26.3" evidence="15"/>
<dbReference type="InterPro" id="IPR011907">
    <property type="entry name" value="RNase_III"/>
</dbReference>
<dbReference type="Pfam" id="PF00035">
    <property type="entry name" value="dsrm"/>
    <property type="match status" value="1"/>
</dbReference>
<feature type="domain" description="RNase III" evidence="17">
    <location>
        <begin position="2"/>
        <end position="131"/>
    </location>
</feature>
<dbReference type="InterPro" id="IPR014720">
    <property type="entry name" value="dsRBD_dom"/>
</dbReference>
<dbReference type="GO" id="GO:0006397">
    <property type="term" value="P:mRNA processing"/>
    <property type="evidence" value="ECO:0007669"/>
    <property type="project" value="UniProtKB-UniRule"/>
</dbReference>
<feature type="active site" evidence="15">
    <location>
        <position position="120"/>
    </location>
</feature>
<dbReference type="Gene3D" id="3.30.160.20">
    <property type="match status" value="1"/>
</dbReference>
<accession>A0A537JJY9</accession>
<evidence type="ECO:0000256" key="7">
    <source>
        <dbReference type="ARBA" id="ARBA00022664"/>
    </source>
</evidence>
<evidence type="ECO:0000313" key="19">
    <source>
        <dbReference type="Proteomes" id="UP000318093"/>
    </source>
</evidence>
<comment type="catalytic activity">
    <reaction evidence="1 15">
        <text>Endonucleolytic cleavage to 5'-phosphomonoester.</text>
        <dbReference type="EC" id="3.1.26.3"/>
    </reaction>
</comment>
<dbReference type="SUPFAM" id="SSF54768">
    <property type="entry name" value="dsRNA-binding domain-like"/>
    <property type="match status" value="1"/>
</dbReference>
<sequence length="230" mass="25306">MVADLEAKLGVRFRDRSLLHLALVHGSAAAEGRTPHGENYERLEFLGDSVLNLAISDYLYRRFPGRLEGDLARLRASIVSEGGLARVARELDLGRYVLLGRGEEKGGGRSRPALLADALEAVLGAVYIDSGYGVAHYCVTRVFAGELSRLEEPGEGDYKSQLQELVQQQERRLPRYRITGQRGPEHDRAFVAVVEVNGRTLGEGRGRSKKEAEQAAAQQAVELLRRGRVG</sequence>
<feature type="active site" evidence="15">
    <location>
        <position position="48"/>
    </location>
</feature>
<dbReference type="GO" id="GO:0006364">
    <property type="term" value="P:rRNA processing"/>
    <property type="evidence" value="ECO:0007669"/>
    <property type="project" value="UniProtKB-UniRule"/>
</dbReference>